<dbReference type="AlphaFoldDB" id="A0A370CH62"/>
<comment type="caution">
    <text evidence="12">The sequence shown here is derived from an EMBL/GenBank/DDBJ whole genome shotgun (WGS) entry which is preliminary data.</text>
</comment>
<keyword evidence="8 11" id="KW-0460">Magnesium</keyword>
<evidence type="ECO:0000256" key="5">
    <source>
        <dbReference type="ARBA" id="ARBA00022679"/>
    </source>
</evidence>
<dbReference type="PANTHER" id="PTHR20881">
    <property type="entry name" value="3-METHYL-2-OXOBUTANOATE HYDROXYMETHYLTRANSFERASE"/>
    <property type="match status" value="1"/>
</dbReference>
<evidence type="ECO:0000256" key="6">
    <source>
        <dbReference type="ARBA" id="ARBA00022723"/>
    </source>
</evidence>
<evidence type="ECO:0000313" key="12">
    <source>
        <dbReference type="EMBL" id="RDH40153.1"/>
    </source>
</evidence>
<dbReference type="Proteomes" id="UP000226429">
    <property type="component" value="Unassembled WGS sequence"/>
</dbReference>
<proteinExistence type="inferred from homology"/>
<dbReference type="GO" id="GO:0032259">
    <property type="term" value="P:methylation"/>
    <property type="evidence" value="ECO:0007669"/>
    <property type="project" value="UniProtKB-KW"/>
</dbReference>
<evidence type="ECO:0000256" key="2">
    <source>
        <dbReference type="ARBA" id="ARBA00008676"/>
    </source>
</evidence>
<feature type="binding site" evidence="8 11">
    <location>
        <position position="81"/>
    </location>
    <ligand>
        <name>Mg(2+)</name>
        <dbReference type="ChEBI" id="CHEBI:18420"/>
    </ligand>
</feature>
<comment type="catalytic activity">
    <reaction evidence="8">
        <text>(6R)-5,10-methylene-5,6,7,8-tetrahydrofolate + 3-methyl-2-oxobutanoate + H2O = 2-dehydropantoate + (6S)-5,6,7,8-tetrahydrofolate</text>
        <dbReference type="Rhea" id="RHEA:11824"/>
        <dbReference type="ChEBI" id="CHEBI:11561"/>
        <dbReference type="ChEBI" id="CHEBI:11851"/>
        <dbReference type="ChEBI" id="CHEBI:15377"/>
        <dbReference type="ChEBI" id="CHEBI:15636"/>
        <dbReference type="ChEBI" id="CHEBI:57453"/>
        <dbReference type="EC" id="2.1.2.11"/>
    </reaction>
</comment>
<dbReference type="GO" id="GO:0005737">
    <property type="term" value="C:cytoplasm"/>
    <property type="evidence" value="ECO:0007669"/>
    <property type="project" value="UniProtKB-SubCell"/>
</dbReference>
<dbReference type="GO" id="GO:0015940">
    <property type="term" value="P:pantothenate biosynthetic process"/>
    <property type="evidence" value="ECO:0007669"/>
    <property type="project" value="UniProtKB-UniRule"/>
</dbReference>
<sequence>MNALDFSQKKIIREKIVILTCYDYSSAKILNNSSLDALLVGDSLAMTMHGFKDTFMATLAMMELHTAAVSRGANDKFIISDLPFLSYRKSKKHSVTAAQKLIQAGAQAVKLEGVAGNLALITHLVESGIPVMGHLGLTPQLVHTLGGYKVQGKTLAAAERLKQDALALEQAGCFALVLECVPSQLAKEITATLKIATIGIGAGPDTDGQVLVFQDLLGLNLDFKAKFVKQFLNAGQLFCETVDHYSDCVKQGQFPSHEHSY</sequence>
<dbReference type="InterPro" id="IPR040442">
    <property type="entry name" value="Pyrv_kinase-like_dom_sf"/>
</dbReference>
<evidence type="ECO:0000256" key="1">
    <source>
        <dbReference type="ARBA" id="ARBA00005033"/>
    </source>
</evidence>
<comment type="similarity">
    <text evidence="2 8">Belongs to the PanB family.</text>
</comment>
<dbReference type="SUPFAM" id="SSF51621">
    <property type="entry name" value="Phosphoenolpyruvate/pyruvate domain"/>
    <property type="match status" value="1"/>
</dbReference>
<dbReference type="CDD" id="cd06557">
    <property type="entry name" value="KPHMT-like"/>
    <property type="match status" value="1"/>
</dbReference>
<name>A0A370CH62_9COXI</name>
<protein>
    <recommendedName>
        <fullName evidence="8">3-methyl-2-oxobutanoate hydroxymethyltransferase</fullName>
        <ecNumber evidence="8">2.1.2.11</ecNumber>
    </recommendedName>
    <alternativeName>
        <fullName evidence="8">Ketopantoate hydroxymethyltransferase</fullName>
        <shortName evidence="8">KPHMT</shortName>
    </alternativeName>
</protein>
<dbReference type="PANTHER" id="PTHR20881:SF0">
    <property type="entry name" value="3-METHYL-2-OXOBUTANOATE HYDROXYMETHYLTRANSFERASE"/>
    <property type="match status" value="1"/>
</dbReference>
<comment type="subcellular location">
    <subcellularLocation>
        <location evidence="8">Cytoplasm</location>
    </subcellularLocation>
</comment>
<evidence type="ECO:0000256" key="8">
    <source>
        <dbReference type="HAMAP-Rule" id="MF_00156"/>
    </source>
</evidence>
<dbReference type="InterPro" id="IPR015813">
    <property type="entry name" value="Pyrv/PenolPyrv_kinase-like_dom"/>
</dbReference>
<dbReference type="EC" id="2.1.2.11" evidence="8"/>
<dbReference type="InterPro" id="IPR003700">
    <property type="entry name" value="Pantoate_hydroxy_MeTrfase"/>
</dbReference>
<organism evidence="12 13">
    <name type="scientific">Candidatus Aquirickettsiella gammari</name>
    <dbReference type="NCBI Taxonomy" id="2016198"/>
    <lineage>
        <taxon>Bacteria</taxon>
        <taxon>Pseudomonadati</taxon>
        <taxon>Pseudomonadota</taxon>
        <taxon>Gammaproteobacteria</taxon>
        <taxon>Legionellales</taxon>
        <taxon>Coxiellaceae</taxon>
        <taxon>Candidatus Aquirickettsiella</taxon>
    </lineage>
</organism>
<comment type="function">
    <text evidence="7 8">Catalyzes the reversible reaction in which hydroxymethyl group from 5,10-methylenetetrahydrofolate is transferred onto alpha-ketoisovalerate to form ketopantoate.</text>
</comment>
<comment type="subunit">
    <text evidence="3 8">Homodecamer; pentamer of dimers.</text>
</comment>
<dbReference type="PIRSF" id="PIRSF000388">
    <property type="entry name" value="Pantoate_hydroxy_MeTrfase"/>
    <property type="match status" value="1"/>
</dbReference>
<dbReference type="HAMAP" id="MF_00156">
    <property type="entry name" value="PanB"/>
    <property type="match status" value="1"/>
</dbReference>
<keyword evidence="4 8" id="KW-0566">Pantothenate biosynthesis</keyword>
<dbReference type="NCBIfam" id="NF001452">
    <property type="entry name" value="PRK00311.1"/>
    <property type="match status" value="1"/>
</dbReference>
<comment type="cofactor">
    <cofactor evidence="8 11">
        <name>Mg(2+)</name>
        <dbReference type="ChEBI" id="CHEBI:18420"/>
    </cofactor>
    <text evidence="8 11">Binds 1 Mg(2+) ion per subunit.</text>
</comment>
<gene>
    <name evidence="8 12" type="primary">panB</name>
    <name evidence="12" type="ORF">CFE62_005235</name>
</gene>
<dbReference type="Pfam" id="PF02548">
    <property type="entry name" value="Pantoate_transf"/>
    <property type="match status" value="1"/>
</dbReference>
<dbReference type="EMBL" id="NMOS02000014">
    <property type="protein sequence ID" value="RDH40153.1"/>
    <property type="molecule type" value="Genomic_DNA"/>
</dbReference>
<feature type="binding site" evidence="8 10">
    <location>
        <position position="81"/>
    </location>
    <ligand>
        <name>3-methyl-2-oxobutanoate</name>
        <dbReference type="ChEBI" id="CHEBI:11851"/>
    </ligand>
</feature>
<evidence type="ECO:0000256" key="3">
    <source>
        <dbReference type="ARBA" id="ARBA00011424"/>
    </source>
</evidence>
<keyword evidence="6 8" id="KW-0479">Metal-binding</keyword>
<accession>A0A370CH62</accession>
<feature type="active site" description="Proton acceptor" evidence="8 9">
    <location>
        <position position="179"/>
    </location>
</feature>
<reference evidence="12 13" key="2">
    <citation type="journal article" date="2018" name="J. Invertebr. Pathol.">
        <title>'Candidatus Aquirickettsiella gammari' (Gammaproteobacteria: Legionellales: Coxiellaceae): A bacterial pathogen of the freshwater crustacean Gammarus fossarum (Malacostraca: Amphipoda).</title>
        <authorList>
            <person name="Bojko J."/>
            <person name="Dunn A.M."/>
            <person name="Stebbing P.D."/>
            <person name="van Aerle R."/>
            <person name="Bacela-Spychalska K."/>
            <person name="Bean T.P."/>
            <person name="Urrutia A."/>
            <person name="Stentiford G.D."/>
        </authorList>
    </citation>
    <scope>NUCLEOTIDE SEQUENCE [LARGE SCALE GENOMIC DNA]</scope>
    <source>
        <strain evidence="12">RA15029</strain>
    </source>
</reference>
<evidence type="ECO:0000313" key="13">
    <source>
        <dbReference type="Proteomes" id="UP000226429"/>
    </source>
</evidence>
<evidence type="ECO:0000256" key="4">
    <source>
        <dbReference type="ARBA" id="ARBA00022655"/>
    </source>
</evidence>
<reference evidence="12 13" key="1">
    <citation type="journal article" date="2017" name="Int. J. Syst. Evol. Microbiol.">
        <title>Aquarickettsiella crustaci n. gen. n. sp. (Gammaproteobacteria: Legionellales: Coxiellaceae); a bacterial pathogen of the freshwater crustacean: Gammarus fossarum (Malacostraca: Amphipoda).</title>
        <authorList>
            <person name="Bojko J."/>
            <person name="Dunn A.M."/>
            <person name="Stebbing P.D."/>
            <person name="Van Aerle R."/>
            <person name="Bacela-Spychalska K."/>
            <person name="Bean T.P."/>
            <person name="Stentiford G.D."/>
        </authorList>
    </citation>
    <scope>NUCLEOTIDE SEQUENCE [LARGE SCALE GENOMIC DNA]</scope>
    <source>
        <strain evidence="12">RA15029</strain>
    </source>
</reference>
<dbReference type="GO" id="GO:0000287">
    <property type="term" value="F:magnesium ion binding"/>
    <property type="evidence" value="ECO:0007669"/>
    <property type="project" value="TreeGrafter"/>
</dbReference>
<dbReference type="UniPathway" id="UPA00028">
    <property type="reaction ID" value="UER00003"/>
</dbReference>
<dbReference type="FunFam" id="3.20.20.60:FF:000003">
    <property type="entry name" value="3-methyl-2-oxobutanoate hydroxymethyltransferase"/>
    <property type="match status" value="1"/>
</dbReference>
<evidence type="ECO:0000256" key="9">
    <source>
        <dbReference type="PIRSR" id="PIRSR000388-1"/>
    </source>
</evidence>
<evidence type="ECO:0000256" key="11">
    <source>
        <dbReference type="PIRSR" id="PIRSR000388-3"/>
    </source>
</evidence>
<dbReference type="GO" id="GO:0008168">
    <property type="term" value="F:methyltransferase activity"/>
    <property type="evidence" value="ECO:0007669"/>
    <property type="project" value="UniProtKB-KW"/>
</dbReference>
<keyword evidence="5 8" id="KW-0808">Transferase</keyword>
<keyword evidence="13" id="KW-1185">Reference proteome</keyword>
<comment type="pathway">
    <text evidence="1 8">Cofactor biosynthesis; (R)-pantothenate biosynthesis; (R)-pantoate from 3-methyl-2-oxobutanoate: step 1/2.</text>
</comment>
<dbReference type="GO" id="GO:0003864">
    <property type="term" value="F:3-methyl-2-oxobutanoate hydroxymethyltransferase activity"/>
    <property type="evidence" value="ECO:0007669"/>
    <property type="project" value="UniProtKB-UniRule"/>
</dbReference>
<feature type="binding site" evidence="8 10">
    <location>
        <begin position="42"/>
        <end position="43"/>
    </location>
    <ligand>
        <name>3-methyl-2-oxobutanoate</name>
        <dbReference type="ChEBI" id="CHEBI:11851"/>
    </ligand>
</feature>
<feature type="binding site" evidence="8 11">
    <location>
        <position position="112"/>
    </location>
    <ligand>
        <name>Mg(2+)</name>
        <dbReference type="ChEBI" id="CHEBI:18420"/>
    </ligand>
</feature>
<feature type="binding site" evidence="8 10">
    <location>
        <position position="110"/>
    </location>
    <ligand>
        <name>3-methyl-2-oxobutanoate</name>
        <dbReference type="ChEBI" id="CHEBI:11851"/>
    </ligand>
</feature>
<dbReference type="Gene3D" id="3.20.20.60">
    <property type="entry name" value="Phosphoenolpyruvate-binding domains"/>
    <property type="match status" value="1"/>
</dbReference>
<dbReference type="NCBIfam" id="TIGR00222">
    <property type="entry name" value="panB"/>
    <property type="match status" value="1"/>
</dbReference>
<evidence type="ECO:0000256" key="10">
    <source>
        <dbReference type="PIRSR" id="PIRSR000388-2"/>
    </source>
</evidence>
<keyword evidence="8" id="KW-0963">Cytoplasm</keyword>
<evidence type="ECO:0000256" key="7">
    <source>
        <dbReference type="ARBA" id="ARBA00056497"/>
    </source>
</evidence>
<feature type="binding site" evidence="8 11">
    <location>
        <position position="42"/>
    </location>
    <ligand>
        <name>Mg(2+)</name>
        <dbReference type="ChEBI" id="CHEBI:18420"/>
    </ligand>
</feature>